<sequence length="154" mass="18267">EGQVPATGMSSPKVWVTFLTLACLQCRMLAHSSDMSKSQFMKEHFLSTNWNFDTYKCDAVMVGRRILKDQSSHVFVYISWYQLEHLCVRNHWNDRHRNAYVWTQSPIKVLTCYREHFKNSYTESKSFNYVEFHCNMNGYVNAIEDMKMIEVIDN</sequence>
<dbReference type="Proteomes" id="UP000001811">
    <property type="component" value="Chromosome 17"/>
</dbReference>
<evidence type="ECO:0000256" key="1">
    <source>
        <dbReference type="SAM" id="SignalP"/>
    </source>
</evidence>
<dbReference type="FunCoup" id="G1TZU0">
    <property type="interactions" value="7"/>
</dbReference>
<dbReference type="SUPFAM" id="SSF54076">
    <property type="entry name" value="RNase A-like"/>
    <property type="match status" value="1"/>
</dbReference>
<dbReference type="EMBL" id="AAGW02024234">
    <property type="status" value="NOT_ANNOTATED_CDS"/>
    <property type="molecule type" value="Genomic_DNA"/>
</dbReference>
<reference evidence="2 3" key="1">
    <citation type="journal article" date="2011" name="Nature">
        <title>A high-resolution map of human evolutionary constraint using 29 mammals.</title>
        <authorList>
            <person name="Lindblad-Toh K."/>
            <person name="Garber M."/>
            <person name="Zuk O."/>
            <person name="Lin M.F."/>
            <person name="Parker B.J."/>
            <person name="Washietl S."/>
            <person name="Kheradpour P."/>
            <person name="Ernst J."/>
            <person name="Jordan G."/>
            <person name="Mauceli E."/>
            <person name="Ward L.D."/>
            <person name="Lowe C.B."/>
            <person name="Holloway A.K."/>
            <person name="Clamp M."/>
            <person name="Gnerre S."/>
            <person name="Alfoldi J."/>
            <person name="Beal K."/>
            <person name="Chang J."/>
            <person name="Clawson H."/>
            <person name="Cuff J."/>
            <person name="Di Palma F."/>
            <person name="Fitzgerald S."/>
            <person name="Flicek P."/>
            <person name="Guttman M."/>
            <person name="Hubisz M.J."/>
            <person name="Jaffe D.B."/>
            <person name="Jungreis I."/>
            <person name="Kent W.J."/>
            <person name="Kostka D."/>
            <person name="Lara M."/>
            <person name="Martins A.L."/>
            <person name="Massingham T."/>
            <person name="Moltke I."/>
            <person name="Raney B.J."/>
            <person name="Rasmussen M.D."/>
            <person name="Robinson J."/>
            <person name="Stark A."/>
            <person name="Vilella A.J."/>
            <person name="Wen J."/>
            <person name="Xie X."/>
            <person name="Zody M.C."/>
            <person name="Baldwin J."/>
            <person name="Bloom T."/>
            <person name="Chin C.W."/>
            <person name="Heiman D."/>
            <person name="Nicol R."/>
            <person name="Nusbaum C."/>
            <person name="Young S."/>
            <person name="Wilkinson J."/>
            <person name="Worley K.C."/>
            <person name="Kovar C.L."/>
            <person name="Muzny D.M."/>
            <person name="Gibbs R.A."/>
            <person name="Cree A."/>
            <person name="Dihn H.H."/>
            <person name="Fowler G."/>
            <person name="Jhangiani S."/>
            <person name="Joshi V."/>
            <person name="Lee S."/>
            <person name="Lewis L.R."/>
            <person name="Nazareth L.V."/>
            <person name="Okwuonu G."/>
            <person name="Santibanez J."/>
            <person name="Warren W.C."/>
            <person name="Mardis E.R."/>
            <person name="Weinstock G.M."/>
            <person name="Wilson R.K."/>
            <person name="Delehaunty K."/>
            <person name="Dooling D."/>
            <person name="Fronik C."/>
            <person name="Fulton L."/>
            <person name="Fulton B."/>
            <person name="Graves T."/>
            <person name="Minx P."/>
            <person name="Sodergren E."/>
            <person name="Birney E."/>
            <person name="Margulies E.H."/>
            <person name="Herrero J."/>
            <person name="Green E.D."/>
            <person name="Haussler D."/>
            <person name="Siepel A."/>
            <person name="Goldman N."/>
            <person name="Pollard K.S."/>
            <person name="Pedersen J.S."/>
            <person name="Lander E.S."/>
            <person name="Kellis M."/>
        </authorList>
    </citation>
    <scope>NUCLEOTIDE SEQUENCE [LARGE SCALE GENOMIC DNA]</scope>
    <source>
        <strain evidence="2 3">Thorbecke inbred</strain>
    </source>
</reference>
<organism evidence="2 3">
    <name type="scientific">Oryctolagus cuniculus</name>
    <name type="common">Rabbit</name>
    <dbReference type="NCBI Taxonomy" id="9986"/>
    <lineage>
        <taxon>Eukaryota</taxon>
        <taxon>Metazoa</taxon>
        <taxon>Chordata</taxon>
        <taxon>Craniata</taxon>
        <taxon>Vertebrata</taxon>
        <taxon>Euteleostomi</taxon>
        <taxon>Mammalia</taxon>
        <taxon>Eutheria</taxon>
        <taxon>Euarchontoglires</taxon>
        <taxon>Glires</taxon>
        <taxon>Lagomorpha</taxon>
        <taxon>Leporidae</taxon>
        <taxon>Oryctolagus</taxon>
    </lineage>
</organism>
<dbReference type="Ensembl" id="ENSOCUT00000024744.2">
    <property type="protein sequence ID" value="ENSOCUP00000022614.2"/>
    <property type="gene ID" value="ENSOCUG00000021547.2"/>
</dbReference>
<dbReference type="Gene3D" id="3.10.130.10">
    <property type="entry name" value="Ribonuclease A-like domain"/>
    <property type="match status" value="1"/>
</dbReference>
<dbReference type="InterPro" id="IPR036816">
    <property type="entry name" value="RNaseA-like_dom_sf"/>
</dbReference>
<feature type="signal peptide" evidence="1">
    <location>
        <begin position="1"/>
        <end position="30"/>
    </location>
</feature>
<dbReference type="AlphaFoldDB" id="G1TZU0"/>
<evidence type="ECO:0000313" key="2">
    <source>
        <dbReference type="Ensembl" id="ENSOCUP00000022614.2"/>
    </source>
</evidence>
<dbReference type="HOGENOM" id="CLU_148772_0_0_1"/>
<keyword evidence="1" id="KW-0732">Signal</keyword>
<evidence type="ECO:0000313" key="3">
    <source>
        <dbReference type="Proteomes" id="UP000001811"/>
    </source>
</evidence>
<keyword evidence="3" id="KW-1185">Reference proteome</keyword>
<dbReference type="PaxDb" id="9986-ENSOCUP00000022614"/>
<dbReference type="PANTHER" id="PTHR16788">
    <property type="entry name" value="EPIDIDYMAL SECRETORY PROTEIN E3 ALPHA"/>
    <property type="match status" value="1"/>
</dbReference>
<reference evidence="2" key="3">
    <citation type="submission" date="2025-09" db="UniProtKB">
        <authorList>
            <consortium name="Ensembl"/>
        </authorList>
    </citation>
    <scope>IDENTIFICATION</scope>
    <source>
        <strain evidence="2">Thorbecke</strain>
    </source>
</reference>
<name>G1TZU0_RABIT</name>
<reference evidence="2" key="2">
    <citation type="submission" date="2025-08" db="UniProtKB">
        <authorList>
            <consortium name="Ensembl"/>
        </authorList>
    </citation>
    <scope>IDENTIFICATION</scope>
    <source>
        <strain evidence="2">Thorbecke</strain>
    </source>
</reference>
<dbReference type="PANTHER" id="PTHR16788:SF0">
    <property type="entry name" value="EPIDIDYMAL SECRETORY PROTEIN E3-BETA"/>
    <property type="match status" value="1"/>
</dbReference>
<proteinExistence type="predicted"/>
<dbReference type="InParanoid" id="G1TZU0"/>
<protein>
    <submittedName>
        <fullName evidence="2">Uncharacterized protein</fullName>
    </submittedName>
</protein>
<dbReference type="InterPro" id="IPR042402">
    <property type="entry name" value="EDDM3A/EDDM3B"/>
</dbReference>
<dbReference type="Bgee" id="ENSOCUG00000021547">
    <property type="expression patterns" value="Expressed in uterus and 8 other cell types or tissues"/>
</dbReference>
<dbReference type="eggNOG" id="ENOG502RWFV">
    <property type="taxonomic scope" value="Eukaryota"/>
</dbReference>
<dbReference type="GeneTree" id="ENSGT00390000004706"/>
<gene>
    <name evidence="2" type="primary">LOC100354555</name>
</gene>
<feature type="chain" id="PRO_5023836221" evidence="1">
    <location>
        <begin position="31"/>
        <end position="154"/>
    </location>
</feature>
<accession>G1TZU0</accession>